<evidence type="ECO:0000313" key="7">
    <source>
        <dbReference type="Proteomes" id="UP000176299"/>
    </source>
</evidence>
<proteinExistence type="inferred from homology"/>
<dbReference type="GO" id="GO:0022627">
    <property type="term" value="C:cytosolic small ribosomal subunit"/>
    <property type="evidence" value="ECO:0007669"/>
    <property type="project" value="TreeGrafter"/>
</dbReference>
<dbReference type="GO" id="GO:0006412">
    <property type="term" value="P:translation"/>
    <property type="evidence" value="ECO:0007669"/>
    <property type="project" value="UniProtKB-UniRule"/>
</dbReference>
<reference evidence="6 7" key="1">
    <citation type="journal article" date="2016" name="Nat. Commun.">
        <title>Thousands of microbial genomes shed light on interconnected biogeochemical processes in an aquifer system.</title>
        <authorList>
            <person name="Anantharaman K."/>
            <person name="Brown C.T."/>
            <person name="Hug L.A."/>
            <person name="Sharon I."/>
            <person name="Castelle C.J."/>
            <person name="Probst A.J."/>
            <person name="Thomas B.C."/>
            <person name="Singh A."/>
            <person name="Wilkins M.J."/>
            <person name="Karaoz U."/>
            <person name="Brodie E.L."/>
            <person name="Williams K.H."/>
            <person name="Hubbard S.S."/>
            <person name="Banfield J.F."/>
        </authorList>
    </citation>
    <scope>NUCLEOTIDE SEQUENCE [LARGE SCALE GENOMIC DNA]</scope>
</reference>
<dbReference type="STRING" id="1802591.A2113_04440"/>
<dbReference type="InterPro" id="IPR018130">
    <property type="entry name" value="Ribosomal_uS2_CS"/>
</dbReference>
<evidence type="ECO:0000256" key="5">
    <source>
        <dbReference type="HAMAP-Rule" id="MF_00291"/>
    </source>
</evidence>
<dbReference type="Proteomes" id="UP000176299">
    <property type="component" value="Unassembled WGS sequence"/>
</dbReference>
<dbReference type="CDD" id="cd01425">
    <property type="entry name" value="RPS2"/>
    <property type="match status" value="1"/>
</dbReference>
<evidence type="ECO:0000256" key="2">
    <source>
        <dbReference type="ARBA" id="ARBA00022980"/>
    </source>
</evidence>
<dbReference type="AlphaFoldDB" id="A0A1G1W0Q8"/>
<dbReference type="Pfam" id="PF00318">
    <property type="entry name" value="Ribosomal_S2"/>
    <property type="match status" value="1"/>
</dbReference>
<dbReference type="InterPro" id="IPR005706">
    <property type="entry name" value="Ribosomal_uS2_bac/mit/plastid"/>
</dbReference>
<dbReference type="EMBL" id="MHCN01000016">
    <property type="protein sequence ID" value="OGY21231.1"/>
    <property type="molecule type" value="Genomic_DNA"/>
</dbReference>
<comment type="similarity">
    <text evidence="1 5">Belongs to the universal ribosomal protein uS2 family.</text>
</comment>
<dbReference type="PANTHER" id="PTHR12534">
    <property type="entry name" value="30S RIBOSOMAL PROTEIN S2 PROKARYOTIC AND ORGANELLAR"/>
    <property type="match status" value="1"/>
</dbReference>
<dbReference type="Gene3D" id="3.40.50.10490">
    <property type="entry name" value="Glucose-6-phosphate isomerase like protein, domain 1"/>
    <property type="match status" value="1"/>
</dbReference>
<gene>
    <name evidence="5" type="primary">rpsB</name>
    <name evidence="6" type="ORF">A2113_04440</name>
</gene>
<evidence type="ECO:0000256" key="1">
    <source>
        <dbReference type="ARBA" id="ARBA00006242"/>
    </source>
</evidence>
<dbReference type="PROSITE" id="PS00962">
    <property type="entry name" value="RIBOSOMAL_S2_1"/>
    <property type="match status" value="1"/>
</dbReference>
<organism evidence="6 7">
    <name type="scientific">Candidatus Woykebacteria bacterium GWA1_44_8</name>
    <dbReference type="NCBI Taxonomy" id="1802591"/>
    <lineage>
        <taxon>Bacteria</taxon>
        <taxon>Candidatus Woykeibacteriota</taxon>
    </lineage>
</organism>
<dbReference type="HAMAP" id="MF_00291_B">
    <property type="entry name" value="Ribosomal_uS2_B"/>
    <property type="match status" value="1"/>
</dbReference>
<evidence type="ECO:0000313" key="6">
    <source>
        <dbReference type="EMBL" id="OGY21231.1"/>
    </source>
</evidence>
<keyword evidence="3 5" id="KW-0687">Ribonucleoprotein</keyword>
<dbReference type="GO" id="GO:0003735">
    <property type="term" value="F:structural constituent of ribosome"/>
    <property type="evidence" value="ECO:0007669"/>
    <property type="project" value="InterPro"/>
</dbReference>
<evidence type="ECO:0000256" key="4">
    <source>
        <dbReference type="ARBA" id="ARBA00035256"/>
    </source>
</evidence>
<dbReference type="InterPro" id="IPR001865">
    <property type="entry name" value="Ribosomal_uS2"/>
</dbReference>
<dbReference type="SUPFAM" id="SSF52313">
    <property type="entry name" value="Ribosomal protein S2"/>
    <property type="match status" value="1"/>
</dbReference>
<name>A0A1G1W0Q8_9BACT</name>
<dbReference type="Gene3D" id="1.10.287.610">
    <property type="entry name" value="Helix hairpin bin"/>
    <property type="match status" value="1"/>
</dbReference>
<accession>A0A1G1W0Q8</accession>
<dbReference type="PRINTS" id="PR00395">
    <property type="entry name" value="RIBOSOMALS2"/>
</dbReference>
<dbReference type="NCBIfam" id="TIGR01011">
    <property type="entry name" value="rpsB_bact"/>
    <property type="match status" value="1"/>
</dbReference>
<keyword evidence="2 5" id="KW-0689">Ribosomal protein</keyword>
<dbReference type="PANTHER" id="PTHR12534:SF0">
    <property type="entry name" value="SMALL RIBOSOMAL SUBUNIT PROTEIN US2M"/>
    <property type="match status" value="1"/>
</dbReference>
<comment type="caution">
    <text evidence="6">The sequence shown here is derived from an EMBL/GenBank/DDBJ whole genome shotgun (WGS) entry which is preliminary data.</text>
</comment>
<evidence type="ECO:0000256" key="3">
    <source>
        <dbReference type="ARBA" id="ARBA00023274"/>
    </source>
</evidence>
<sequence length="249" mass="27943">MSKIPSMQKLLEAGVHFGHQARRWNPRMSPYIFTKNSGIHVIDLEKTEKQLKEAAEFIKDVASRGGTVIFLGTKRQAAEIIKNEAERVGAMYLMARWLGGLLTNFDAVKKTIEKLSVLEDKLKGAEESGYTKKEQLLMKREIDKLTRFIGGIRNLDKLPNALFIVDSRREEIAVREATKMAIPVVALVDTNGDPTKVTYPIAANDDAIKSISILVGAIADAYDEGKKIWEKKTEEVRKETEETKEPVTV</sequence>
<protein>
    <recommendedName>
        <fullName evidence="4 5">Small ribosomal subunit protein uS2</fullName>
    </recommendedName>
</protein>
<dbReference type="InterPro" id="IPR023591">
    <property type="entry name" value="Ribosomal_uS2_flav_dom_sf"/>
</dbReference>